<feature type="signal peptide" evidence="1">
    <location>
        <begin position="1"/>
        <end position="21"/>
    </location>
</feature>
<gene>
    <name evidence="2" type="ORF">T9A_00520</name>
</gene>
<sequence>MQLMRTLLVGVLICSSALLQASVLPEDRLDVLYHQYEGGGMKINGPSVLVRKSVADKVAVHANYYVDEVSAASIDVLVSASPYSEERTEKSVGVDYLHGKAIYSLSYANSEENDFEANSVHFDMSQDFFGDLTTLSFGYSKGWDEVFRSDDNTFAEEADRQHFRINISQILTRNLRASLGHELITDEGYLNNPYRSVRYLTGGGNYSFEPERYPETRTSEATSLRLSYYLPWRAGLHGEYRLYNDSWGIDANSWQLKLIQPLGGKWTLEGRYRAYQQGQADFYADLFPFQNAQNFLARDKELSEFSSTVVGVGIGFEFSKSNWDTFDRAGLNLWVDRFSFDYENFRDIRVASTPGTEPLYSFDATVTRLLFTLWY</sequence>
<dbReference type="EMBL" id="ARXU01000002">
    <property type="protein sequence ID" value="KGD62229.1"/>
    <property type="molecule type" value="Genomic_DNA"/>
</dbReference>
<accession>A0ABR4WGP2</accession>
<protein>
    <recommendedName>
        <fullName evidence="4">DUF3570 domain-containing protein</fullName>
    </recommendedName>
</protein>
<dbReference type="Proteomes" id="UP000029443">
    <property type="component" value="Unassembled WGS sequence"/>
</dbReference>
<evidence type="ECO:0008006" key="4">
    <source>
        <dbReference type="Google" id="ProtNLM"/>
    </source>
</evidence>
<proteinExistence type="predicted"/>
<reference evidence="2 3" key="1">
    <citation type="submission" date="2012-09" db="EMBL/GenBank/DDBJ databases">
        <title>Genome Sequence of alkane-degrading Bacterium Alcanivorax jadensis T9.</title>
        <authorList>
            <person name="Lai Q."/>
            <person name="Shao Z."/>
        </authorList>
    </citation>
    <scope>NUCLEOTIDE SEQUENCE [LARGE SCALE GENOMIC DNA]</scope>
    <source>
        <strain evidence="2 3">T9</strain>
    </source>
</reference>
<feature type="chain" id="PRO_5046382409" description="DUF3570 domain-containing protein" evidence="1">
    <location>
        <begin position="22"/>
        <end position="375"/>
    </location>
</feature>
<organism evidence="2 3">
    <name type="scientific">Alcanivorax jadensis T9</name>
    <dbReference type="NCBI Taxonomy" id="1177181"/>
    <lineage>
        <taxon>Bacteria</taxon>
        <taxon>Pseudomonadati</taxon>
        <taxon>Pseudomonadota</taxon>
        <taxon>Gammaproteobacteria</taxon>
        <taxon>Oceanospirillales</taxon>
        <taxon>Alcanivoracaceae</taxon>
        <taxon>Alcanivorax</taxon>
    </lineage>
</organism>
<keyword evidence="3" id="KW-1185">Reference proteome</keyword>
<evidence type="ECO:0000256" key="1">
    <source>
        <dbReference type="SAM" id="SignalP"/>
    </source>
</evidence>
<evidence type="ECO:0000313" key="3">
    <source>
        <dbReference type="Proteomes" id="UP000029443"/>
    </source>
</evidence>
<keyword evidence="1" id="KW-0732">Signal</keyword>
<evidence type="ECO:0000313" key="2">
    <source>
        <dbReference type="EMBL" id="KGD62229.1"/>
    </source>
</evidence>
<name>A0ABR4WGP2_9GAMM</name>
<dbReference type="InterPro" id="IPR021953">
    <property type="entry name" value="DUF3570"/>
</dbReference>
<dbReference type="RefSeq" id="WP_035244918.1">
    <property type="nucleotide sequence ID" value="NZ_ARXU01000002.1"/>
</dbReference>
<comment type="caution">
    <text evidence="2">The sequence shown here is derived from an EMBL/GenBank/DDBJ whole genome shotgun (WGS) entry which is preliminary data.</text>
</comment>
<dbReference type="Pfam" id="PF12094">
    <property type="entry name" value="DUF3570"/>
    <property type="match status" value="1"/>
</dbReference>